<comment type="cofactor">
    <cofactor evidence="2 12">
        <name>FAD</name>
        <dbReference type="ChEBI" id="CHEBI:57692"/>
    </cofactor>
</comment>
<dbReference type="Proteomes" id="UP000275749">
    <property type="component" value="Unassembled WGS sequence"/>
</dbReference>
<sequence>MTVCRVVVVGAGVSGLVAARELTKHPELEVICLEGSDRVGGQLHTLEIDGAAVDVGAEAIHLGAPHVAALVRELGLAERVVGAARGASVMGTRKGLRPLPAGVGPTGPTKIWPVLKSGILTPRGLLRAGLEPLMARRRVPEDVTVGSFTQGRFGKEVTDTFVDPLLGNLHGGDVHRLSLQATAPQLVADASNGTSMLLKNLHLPAPLAGLAARVRRTPALGSPRPGASRGGSALPMFATWPGGLQELTAALAAEVDVRTDARVTGLEREGQGWRVLVEGQEPLLADHVLLTAPGAASAELLREHCPQAAALYDHVPMASVATVVLGYEPAAATANPTLRDHNGILLPSNLVRTFKAATNLSRKWPGLGARHHLMRASVGRFGSSLAEELTDEQMTRRVADEISDLTGLAARPELAQVHRWPASMPQLQPGHKDRVEAARDALATVGGITIAGCSVDGLGIGSTVKSGQQAAREIITTCKDKD</sequence>
<accession>A0A3N1ZWJ3</accession>
<evidence type="ECO:0000256" key="6">
    <source>
        <dbReference type="ARBA" id="ARBA00012402"/>
    </source>
</evidence>
<evidence type="ECO:0000313" key="14">
    <source>
        <dbReference type="EMBL" id="ROR54532.1"/>
    </source>
</evidence>
<keyword evidence="12" id="KW-0963">Cytoplasm</keyword>
<dbReference type="UniPathway" id="UPA00252"/>
<reference evidence="14 15" key="1">
    <citation type="submission" date="2018-11" db="EMBL/GenBank/DDBJ databases">
        <title>Sequencing the genomes of 1000 actinobacteria strains.</title>
        <authorList>
            <person name="Klenk H.-P."/>
        </authorList>
    </citation>
    <scope>NUCLEOTIDE SEQUENCE [LARGE SCALE GENOMIC DNA]</scope>
    <source>
        <strain evidence="14 15">DSM 10546</strain>
    </source>
</reference>
<dbReference type="GO" id="GO:0006783">
    <property type="term" value="P:heme biosynthetic process"/>
    <property type="evidence" value="ECO:0007669"/>
    <property type="project" value="UniProtKB-UniRule"/>
</dbReference>
<dbReference type="Pfam" id="PF01593">
    <property type="entry name" value="Amino_oxidase"/>
    <property type="match status" value="1"/>
</dbReference>
<dbReference type="NCBIfam" id="TIGR00562">
    <property type="entry name" value="proto_IX_ox"/>
    <property type="match status" value="1"/>
</dbReference>
<keyword evidence="9 12" id="KW-0274">FAD</keyword>
<evidence type="ECO:0000256" key="1">
    <source>
        <dbReference type="ARBA" id="ARBA00001755"/>
    </source>
</evidence>
<evidence type="ECO:0000256" key="8">
    <source>
        <dbReference type="ARBA" id="ARBA00022630"/>
    </source>
</evidence>
<comment type="function">
    <text evidence="3 12">Involved in coproporphyrin-dependent heme b biosynthesis. Catalyzes the oxidation of coproporphyrinogen III to coproporphyrin III.</text>
</comment>
<keyword evidence="10 12" id="KW-0560">Oxidoreductase</keyword>
<comment type="catalytic activity">
    <reaction evidence="1">
        <text>coproporphyrinogen III + 3 O2 = coproporphyrin III + 3 H2O2</text>
        <dbReference type="Rhea" id="RHEA:43436"/>
        <dbReference type="ChEBI" id="CHEBI:15379"/>
        <dbReference type="ChEBI" id="CHEBI:16240"/>
        <dbReference type="ChEBI" id="CHEBI:57309"/>
        <dbReference type="ChEBI" id="CHEBI:131725"/>
        <dbReference type="EC" id="1.3.3.15"/>
    </reaction>
    <physiologicalReaction direction="left-to-right" evidence="1">
        <dbReference type="Rhea" id="RHEA:43437"/>
    </physiologicalReaction>
</comment>
<evidence type="ECO:0000256" key="10">
    <source>
        <dbReference type="ARBA" id="ARBA00023002"/>
    </source>
</evidence>
<dbReference type="Gene3D" id="3.90.660.20">
    <property type="entry name" value="Protoporphyrinogen oxidase, mitochondrial, domain 2"/>
    <property type="match status" value="1"/>
</dbReference>
<evidence type="ECO:0000256" key="5">
    <source>
        <dbReference type="ARBA" id="ARBA00008310"/>
    </source>
</evidence>
<evidence type="ECO:0000256" key="12">
    <source>
        <dbReference type="RuleBase" id="RU364052"/>
    </source>
</evidence>
<evidence type="ECO:0000256" key="9">
    <source>
        <dbReference type="ARBA" id="ARBA00022827"/>
    </source>
</evidence>
<organism evidence="14 15">
    <name type="scientific">Luteococcus japonicus</name>
    <dbReference type="NCBI Taxonomy" id="33984"/>
    <lineage>
        <taxon>Bacteria</taxon>
        <taxon>Bacillati</taxon>
        <taxon>Actinomycetota</taxon>
        <taxon>Actinomycetes</taxon>
        <taxon>Propionibacteriales</taxon>
        <taxon>Propionibacteriaceae</taxon>
        <taxon>Luteococcus</taxon>
    </lineage>
</organism>
<evidence type="ECO:0000259" key="13">
    <source>
        <dbReference type="Pfam" id="PF01593"/>
    </source>
</evidence>
<dbReference type="SUPFAM" id="SSF51905">
    <property type="entry name" value="FAD/NAD(P)-binding domain"/>
    <property type="match status" value="1"/>
</dbReference>
<proteinExistence type="inferred from homology"/>
<dbReference type="RefSeq" id="WP_123575599.1">
    <property type="nucleotide sequence ID" value="NZ_RKHG01000001.1"/>
</dbReference>
<dbReference type="PANTHER" id="PTHR42923:SF3">
    <property type="entry name" value="PROTOPORPHYRINOGEN OXIDASE"/>
    <property type="match status" value="1"/>
</dbReference>
<comment type="pathway">
    <text evidence="4 12">Porphyrin-containing compound metabolism; protoheme biosynthesis.</text>
</comment>
<dbReference type="PANTHER" id="PTHR42923">
    <property type="entry name" value="PROTOPORPHYRINOGEN OXIDASE"/>
    <property type="match status" value="1"/>
</dbReference>
<comment type="subcellular location">
    <subcellularLocation>
        <location evidence="12">Cytoplasm</location>
    </subcellularLocation>
</comment>
<evidence type="ECO:0000256" key="3">
    <source>
        <dbReference type="ARBA" id="ARBA00002185"/>
    </source>
</evidence>
<evidence type="ECO:0000256" key="7">
    <source>
        <dbReference type="ARBA" id="ARBA00019046"/>
    </source>
</evidence>
<feature type="domain" description="Amine oxidase" evidence="13">
    <location>
        <begin position="13"/>
        <end position="475"/>
    </location>
</feature>
<dbReference type="GO" id="GO:0005737">
    <property type="term" value="C:cytoplasm"/>
    <property type="evidence" value="ECO:0007669"/>
    <property type="project" value="UniProtKB-SubCell"/>
</dbReference>
<evidence type="ECO:0000256" key="2">
    <source>
        <dbReference type="ARBA" id="ARBA00001974"/>
    </source>
</evidence>
<dbReference type="GO" id="GO:0004729">
    <property type="term" value="F:oxygen-dependent protoporphyrinogen oxidase activity"/>
    <property type="evidence" value="ECO:0007669"/>
    <property type="project" value="UniProtKB-UniRule"/>
</dbReference>
<dbReference type="InterPro" id="IPR036188">
    <property type="entry name" value="FAD/NAD-bd_sf"/>
</dbReference>
<dbReference type="SUPFAM" id="SSF54373">
    <property type="entry name" value="FAD-linked reductases, C-terminal domain"/>
    <property type="match status" value="1"/>
</dbReference>
<protein>
    <recommendedName>
        <fullName evidence="7 12">Coproporphyrinogen III oxidase</fullName>
        <ecNumber evidence="6 12">1.3.3.15</ecNumber>
    </recommendedName>
</protein>
<dbReference type="InterPro" id="IPR050464">
    <property type="entry name" value="Zeta_carotene_desat/Oxidored"/>
</dbReference>
<keyword evidence="11 12" id="KW-0350">Heme biosynthesis</keyword>
<evidence type="ECO:0000313" key="15">
    <source>
        <dbReference type="Proteomes" id="UP000275749"/>
    </source>
</evidence>
<comment type="caution">
    <text evidence="14">The sequence shown here is derived from an EMBL/GenBank/DDBJ whole genome shotgun (WGS) entry which is preliminary data.</text>
</comment>
<name>A0A3N1ZWJ3_9ACTN</name>
<dbReference type="EMBL" id="RKHG01000001">
    <property type="protein sequence ID" value="ROR54532.1"/>
    <property type="molecule type" value="Genomic_DNA"/>
</dbReference>
<dbReference type="Gene3D" id="1.10.3110.10">
    <property type="entry name" value="protoporphyrinogen ix oxidase, domain 3"/>
    <property type="match status" value="1"/>
</dbReference>
<dbReference type="InterPro" id="IPR004572">
    <property type="entry name" value="Protoporphyrinogen_oxidase"/>
</dbReference>
<dbReference type="AlphaFoldDB" id="A0A3N1ZWJ3"/>
<evidence type="ECO:0000256" key="4">
    <source>
        <dbReference type="ARBA" id="ARBA00004744"/>
    </source>
</evidence>
<comment type="similarity">
    <text evidence="5 12">Belongs to the protoporphyrinogen/coproporphyrinogen oxidase family. Coproporphyrinogen III oxidase subfamily.</text>
</comment>
<keyword evidence="8 12" id="KW-0285">Flavoprotein</keyword>
<dbReference type="InterPro" id="IPR002937">
    <property type="entry name" value="Amino_oxidase"/>
</dbReference>
<evidence type="ECO:0000256" key="11">
    <source>
        <dbReference type="ARBA" id="ARBA00023133"/>
    </source>
</evidence>
<dbReference type="EC" id="1.3.3.15" evidence="6 12"/>
<dbReference type="Gene3D" id="3.50.50.60">
    <property type="entry name" value="FAD/NAD(P)-binding domain"/>
    <property type="match status" value="1"/>
</dbReference>
<gene>
    <name evidence="14" type="ORF">EDD41_1752</name>
</gene>